<accession>A0ABU6MCD4</accession>
<evidence type="ECO:0000313" key="3">
    <source>
        <dbReference type="Proteomes" id="UP001341444"/>
    </source>
</evidence>
<proteinExistence type="predicted"/>
<sequence>MKRKARGSCGKSRHRETPQELATRRLPAGRGKRVPAAEINQQENQCTSEVAA</sequence>
<keyword evidence="3" id="KW-1185">Reference proteome</keyword>
<feature type="region of interest" description="Disordered" evidence="1">
    <location>
        <begin position="1"/>
        <end position="52"/>
    </location>
</feature>
<gene>
    <name evidence="2" type="ORF">P4T90_03595</name>
</gene>
<organism evidence="2 3">
    <name type="scientific">Heyndrickxia acidicola</name>
    <dbReference type="NCBI Taxonomy" id="209389"/>
    <lineage>
        <taxon>Bacteria</taxon>
        <taxon>Bacillati</taxon>
        <taxon>Bacillota</taxon>
        <taxon>Bacilli</taxon>
        <taxon>Bacillales</taxon>
        <taxon>Bacillaceae</taxon>
        <taxon>Heyndrickxia</taxon>
    </lineage>
</organism>
<evidence type="ECO:0000256" key="1">
    <source>
        <dbReference type="SAM" id="MobiDB-lite"/>
    </source>
</evidence>
<feature type="compositionally biased region" description="Basic residues" evidence="1">
    <location>
        <begin position="1"/>
        <end position="14"/>
    </location>
</feature>
<protein>
    <submittedName>
        <fullName evidence="2">Uncharacterized protein</fullName>
    </submittedName>
</protein>
<reference evidence="2 3" key="1">
    <citation type="submission" date="2023-03" db="EMBL/GenBank/DDBJ databases">
        <title>Bacillus Genome Sequencing.</title>
        <authorList>
            <person name="Dunlap C."/>
        </authorList>
    </citation>
    <scope>NUCLEOTIDE SEQUENCE [LARGE SCALE GENOMIC DNA]</scope>
    <source>
        <strain evidence="2 3">B-23453</strain>
    </source>
</reference>
<feature type="compositionally biased region" description="Polar residues" evidence="1">
    <location>
        <begin position="39"/>
        <end position="52"/>
    </location>
</feature>
<dbReference type="EMBL" id="JARMAB010000004">
    <property type="protein sequence ID" value="MED1202175.1"/>
    <property type="molecule type" value="Genomic_DNA"/>
</dbReference>
<name>A0ABU6MCD4_9BACI</name>
<comment type="caution">
    <text evidence="2">The sequence shown here is derived from an EMBL/GenBank/DDBJ whole genome shotgun (WGS) entry which is preliminary data.</text>
</comment>
<dbReference type="RefSeq" id="WP_198160205.1">
    <property type="nucleotide sequence ID" value="NZ_JARMAB010000004.1"/>
</dbReference>
<dbReference type="Proteomes" id="UP001341444">
    <property type="component" value="Unassembled WGS sequence"/>
</dbReference>
<evidence type="ECO:0000313" key="2">
    <source>
        <dbReference type="EMBL" id="MED1202175.1"/>
    </source>
</evidence>